<dbReference type="GO" id="GO:0005737">
    <property type="term" value="C:cytoplasm"/>
    <property type="evidence" value="ECO:0007669"/>
    <property type="project" value="TreeGrafter"/>
</dbReference>
<dbReference type="InterPro" id="IPR013173">
    <property type="entry name" value="DNA_primase_DnaG_DnaB-bd_dom"/>
</dbReference>
<evidence type="ECO:0000313" key="15">
    <source>
        <dbReference type="EMBL" id="GEL46078.1"/>
    </source>
</evidence>
<evidence type="ECO:0000256" key="5">
    <source>
        <dbReference type="ARBA" id="ARBA00022705"/>
    </source>
</evidence>
<evidence type="ECO:0000256" key="6">
    <source>
        <dbReference type="ARBA" id="ARBA00022723"/>
    </source>
</evidence>
<feature type="region of interest" description="Disordered" evidence="13">
    <location>
        <begin position="448"/>
        <end position="591"/>
    </location>
</feature>
<dbReference type="InterPro" id="IPR037068">
    <property type="entry name" value="DNA_primase_core_N_sf"/>
</dbReference>
<reference evidence="16 18" key="2">
    <citation type="submission" date="2020-08" db="EMBL/GenBank/DDBJ databases">
        <title>Sequencing the genomes of 1000 actinobacteria strains.</title>
        <authorList>
            <person name="Klenk H.-P."/>
        </authorList>
    </citation>
    <scope>NUCLEOTIDE SEQUENCE [LARGE SCALE GENOMIC DNA]</scope>
    <source>
        <strain evidence="16 18">DSM 9581</strain>
    </source>
</reference>
<evidence type="ECO:0000256" key="7">
    <source>
        <dbReference type="ARBA" id="ARBA00022771"/>
    </source>
</evidence>
<dbReference type="Gene3D" id="3.90.580.10">
    <property type="entry name" value="Zinc finger, CHC2-type domain"/>
    <property type="match status" value="1"/>
</dbReference>
<dbReference type="NCBIfam" id="TIGR01391">
    <property type="entry name" value="dnaG"/>
    <property type="match status" value="1"/>
</dbReference>
<keyword evidence="9" id="KW-0460">Magnesium</keyword>
<dbReference type="PANTHER" id="PTHR30313">
    <property type="entry name" value="DNA PRIMASE"/>
    <property type="match status" value="1"/>
</dbReference>
<dbReference type="GO" id="GO:0003899">
    <property type="term" value="F:DNA-directed RNA polymerase activity"/>
    <property type="evidence" value="ECO:0007669"/>
    <property type="project" value="UniProtKB-UniRule"/>
</dbReference>
<dbReference type="InterPro" id="IPR013264">
    <property type="entry name" value="DNAG_N"/>
</dbReference>
<evidence type="ECO:0000313" key="18">
    <source>
        <dbReference type="Proteomes" id="UP000564629"/>
    </source>
</evidence>
<dbReference type="InterPro" id="IPR006171">
    <property type="entry name" value="TOPRIM_dom"/>
</dbReference>
<dbReference type="InterPro" id="IPR019475">
    <property type="entry name" value="DNA_primase_DnaB-bd"/>
</dbReference>
<dbReference type="InterPro" id="IPR006295">
    <property type="entry name" value="DNA_primase_DnaG"/>
</dbReference>
<evidence type="ECO:0000256" key="1">
    <source>
        <dbReference type="ARBA" id="ARBA00022478"/>
    </source>
</evidence>
<evidence type="ECO:0000256" key="3">
    <source>
        <dbReference type="ARBA" id="ARBA00022679"/>
    </source>
</evidence>
<dbReference type="RefSeq" id="WP_246802967.1">
    <property type="nucleotide sequence ID" value="NZ_BJVQ01000010.1"/>
</dbReference>
<keyword evidence="11 12" id="KW-0804">Transcription</keyword>
<evidence type="ECO:0000313" key="17">
    <source>
        <dbReference type="Proteomes" id="UP000321723"/>
    </source>
</evidence>
<keyword evidence="7 12" id="KW-0863">Zinc-finger</keyword>
<gene>
    <name evidence="12" type="primary">dnaG</name>
    <name evidence="15" type="ORF">CHO01_11940</name>
    <name evidence="16" type="ORF">HNR08_003000</name>
</gene>
<evidence type="ECO:0000256" key="4">
    <source>
        <dbReference type="ARBA" id="ARBA00022695"/>
    </source>
</evidence>
<organism evidence="15 17">
    <name type="scientific">Cellulomonas hominis</name>
    <dbReference type="NCBI Taxonomy" id="156981"/>
    <lineage>
        <taxon>Bacteria</taxon>
        <taxon>Bacillati</taxon>
        <taxon>Actinomycetota</taxon>
        <taxon>Actinomycetes</taxon>
        <taxon>Micrococcales</taxon>
        <taxon>Cellulomonadaceae</taxon>
        <taxon>Cellulomonas</taxon>
    </lineage>
</organism>
<evidence type="ECO:0000313" key="16">
    <source>
        <dbReference type="EMBL" id="MBB5474264.1"/>
    </source>
</evidence>
<comment type="domain">
    <text evidence="12">Contains an N-terminal zinc-binding domain, a central core domain that contains the primase activity, and a C-terminal DnaB-binding domain.</text>
</comment>
<dbReference type="SUPFAM" id="SSF57783">
    <property type="entry name" value="Zinc beta-ribbon"/>
    <property type="match status" value="1"/>
</dbReference>
<keyword evidence="4 12" id="KW-0548">Nucleotidyltransferase</keyword>
<keyword evidence="1 12" id="KW-0240">DNA-directed RNA polymerase</keyword>
<keyword evidence="10 12" id="KW-0238">DNA-binding</keyword>
<evidence type="ECO:0000256" key="12">
    <source>
        <dbReference type="HAMAP-Rule" id="MF_00974"/>
    </source>
</evidence>
<feature type="domain" description="Toprim" evidence="14">
    <location>
        <begin position="262"/>
        <end position="361"/>
    </location>
</feature>
<dbReference type="Pfam" id="PF08275">
    <property type="entry name" value="DNAG_N"/>
    <property type="match status" value="1"/>
</dbReference>
<comment type="similarity">
    <text evidence="12">Belongs to the DnaG primase family.</text>
</comment>
<dbReference type="CDD" id="cd03364">
    <property type="entry name" value="TOPRIM_DnaG_primases"/>
    <property type="match status" value="1"/>
</dbReference>
<dbReference type="SMART" id="SM00493">
    <property type="entry name" value="TOPRIM"/>
    <property type="match status" value="1"/>
</dbReference>
<dbReference type="InterPro" id="IPR034151">
    <property type="entry name" value="TOPRIM_DnaG_bac"/>
</dbReference>
<dbReference type="Proteomes" id="UP000321723">
    <property type="component" value="Unassembled WGS sequence"/>
</dbReference>
<evidence type="ECO:0000256" key="13">
    <source>
        <dbReference type="SAM" id="MobiDB-lite"/>
    </source>
</evidence>
<dbReference type="HAMAP" id="MF_00974">
    <property type="entry name" value="DNA_primase_DnaG"/>
    <property type="match status" value="1"/>
</dbReference>
<dbReference type="FunFam" id="3.90.580.10:FF:000001">
    <property type="entry name" value="DNA primase"/>
    <property type="match status" value="1"/>
</dbReference>
<dbReference type="GO" id="GO:0003677">
    <property type="term" value="F:DNA binding"/>
    <property type="evidence" value="ECO:0007669"/>
    <property type="project" value="UniProtKB-KW"/>
</dbReference>
<keyword evidence="17" id="KW-1185">Reference proteome</keyword>
<reference evidence="15 17" key="1">
    <citation type="submission" date="2019-07" db="EMBL/GenBank/DDBJ databases">
        <title>Whole genome shotgun sequence of Cellulomonas hominis NBRC 16055.</title>
        <authorList>
            <person name="Hosoyama A."/>
            <person name="Uohara A."/>
            <person name="Ohji S."/>
            <person name="Ichikawa N."/>
        </authorList>
    </citation>
    <scope>NUCLEOTIDE SEQUENCE [LARGE SCALE GENOMIC DNA]</scope>
    <source>
        <strain evidence="15 17">NBRC 16055</strain>
    </source>
</reference>
<dbReference type="EMBL" id="JACHDN010000001">
    <property type="protein sequence ID" value="MBB5474264.1"/>
    <property type="molecule type" value="Genomic_DNA"/>
</dbReference>
<dbReference type="Pfam" id="PF08278">
    <property type="entry name" value="DnaG_DnaB_bind"/>
    <property type="match status" value="1"/>
</dbReference>
<keyword evidence="5 12" id="KW-0235">DNA replication</keyword>
<dbReference type="GO" id="GO:0000428">
    <property type="term" value="C:DNA-directed RNA polymerase complex"/>
    <property type="evidence" value="ECO:0007669"/>
    <property type="project" value="UniProtKB-KW"/>
</dbReference>
<dbReference type="InterPro" id="IPR036977">
    <property type="entry name" value="DNA_primase_Znf_CHC2"/>
</dbReference>
<dbReference type="Gene3D" id="3.90.980.10">
    <property type="entry name" value="DNA primase, catalytic core, N-terminal domain"/>
    <property type="match status" value="1"/>
</dbReference>
<dbReference type="SMART" id="SM00400">
    <property type="entry name" value="ZnF_CHCC"/>
    <property type="match status" value="1"/>
</dbReference>
<evidence type="ECO:0000256" key="2">
    <source>
        <dbReference type="ARBA" id="ARBA00022515"/>
    </source>
</evidence>
<feature type="compositionally biased region" description="Gly residues" evidence="13">
    <location>
        <begin position="457"/>
        <end position="467"/>
    </location>
</feature>
<sequence>MAGRIRREDVQTVRERARIEDVVGEHVSLKSAGVGSMKGLCPFHDEKSPSFHVRPQVGLYHCFGCGEGGDVIDFIQKIDGLPFTEAVEYLAGRAGVTLRYEEGGAPRPGHEPGKRQRLLEAHRVAAEYFAEQLLTPGAAAARAFLAERGFDRSAAEQFGVGYAPQGWDSLLRHLRGRSFTEAELTASGLMSQGNRGLYDRFRGRLVWPIREVTGDVVGFGARRLYEEDQGPKYLNTPETPLYKKSQVLYGIDLAKREIAKNKQVVVVEGYTDVMAMHLSGVGTAVATCGTAFGSDHARIVRRLMGAGGAGSGIQLASGESVGGEVVFTFDGDSAGQKAAMRAFGEDQAFSAQTFVAVADGGMDPCDLRQAQGPDAVRALVRSRAPLFEFVIRTTLDGFDLGTAEGRVGALRAAAPVIGGIRDTALRPEYTRMLAGWLGMDMDGVQRAVQSAARSGGRAAGGGAGRGAGSAAHGQDGARQGRSAFVPPGPEQDWRRDGGRGGRGGAYGGGRGGAYGGGRGPGGGGPGGSGGGRWERGGGPGRRDDRRWDPPPSEPPHDPSQEPPHDLDHHDPGEGAVALPAPRMSLPDPRDPVAATERRALEAVLQMPDLVPPEFDDLAPDAFTAPAYRAVHAAIRAAGGAAAARQRVAASGPGATVGWVEAVREEAAGPVEGLITQLAVAPLPEDRADRLPGYARGLVMALVEMEITRHIADLRGRLQRMDAQADPDGYRALAAELFDHENRRRALRESA</sequence>
<evidence type="ECO:0000256" key="11">
    <source>
        <dbReference type="ARBA" id="ARBA00023163"/>
    </source>
</evidence>
<dbReference type="GO" id="GO:0008270">
    <property type="term" value="F:zinc ion binding"/>
    <property type="evidence" value="ECO:0007669"/>
    <property type="project" value="UniProtKB-UniRule"/>
</dbReference>
<dbReference type="PROSITE" id="PS50880">
    <property type="entry name" value="TOPRIM"/>
    <property type="match status" value="1"/>
</dbReference>
<comment type="catalytic activity">
    <reaction evidence="12">
        <text>ssDNA + n NTP = ssDNA/pppN(pN)n-1 hybrid + (n-1) diphosphate.</text>
        <dbReference type="EC" id="2.7.7.101"/>
    </reaction>
</comment>
<feature type="compositionally biased region" description="Basic and acidic residues" evidence="13">
    <location>
        <begin position="532"/>
        <end position="572"/>
    </location>
</feature>
<dbReference type="Pfam" id="PF10410">
    <property type="entry name" value="DnaB_bind"/>
    <property type="match status" value="1"/>
</dbReference>
<keyword evidence="3 12" id="KW-0808">Transferase</keyword>
<comment type="caution">
    <text evidence="15">The sequence shown here is derived from an EMBL/GenBank/DDBJ whole genome shotgun (WGS) entry which is preliminary data.</text>
</comment>
<dbReference type="Proteomes" id="UP000564629">
    <property type="component" value="Unassembled WGS sequence"/>
</dbReference>
<dbReference type="AlphaFoldDB" id="A0A511FE30"/>
<evidence type="ECO:0000256" key="10">
    <source>
        <dbReference type="ARBA" id="ARBA00023125"/>
    </source>
</evidence>
<protein>
    <recommendedName>
        <fullName evidence="12">DNA primase</fullName>
        <ecNumber evidence="12">2.7.7.101</ecNumber>
    </recommendedName>
</protein>
<keyword evidence="2 12" id="KW-0639">Primosome</keyword>
<keyword evidence="6 12" id="KW-0479">Metal-binding</keyword>
<feature type="zinc finger region" description="CHC2-type" evidence="12">
    <location>
        <begin position="41"/>
        <end position="65"/>
    </location>
</feature>
<dbReference type="GO" id="GO:0006269">
    <property type="term" value="P:DNA replication, synthesis of primer"/>
    <property type="evidence" value="ECO:0007669"/>
    <property type="project" value="UniProtKB-UniRule"/>
</dbReference>
<name>A0A511FE30_9CELL</name>
<dbReference type="InterPro" id="IPR050219">
    <property type="entry name" value="DnaG_primase"/>
</dbReference>
<dbReference type="Gene3D" id="3.40.1360.10">
    <property type="match status" value="1"/>
</dbReference>
<comment type="cofactor">
    <cofactor evidence="12">
        <name>Zn(2+)</name>
        <dbReference type="ChEBI" id="CHEBI:29105"/>
    </cofactor>
    <text evidence="12">Binds 1 zinc ion per monomer.</text>
</comment>
<dbReference type="Pfam" id="PF13662">
    <property type="entry name" value="Toprim_4"/>
    <property type="match status" value="1"/>
</dbReference>
<feature type="compositionally biased region" description="Gly residues" evidence="13">
    <location>
        <begin position="500"/>
        <end position="531"/>
    </location>
</feature>
<comment type="subunit">
    <text evidence="12">Monomer. Interacts with DnaB.</text>
</comment>
<dbReference type="SMART" id="SM00766">
    <property type="entry name" value="DnaG_DnaB_bind"/>
    <property type="match status" value="1"/>
</dbReference>
<dbReference type="InterPro" id="IPR030846">
    <property type="entry name" value="DnaG_bac"/>
</dbReference>
<dbReference type="EMBL" id="BJVQ01000010">
    <property type="protein sequence ID" value="GEL46078.1"/>
    <property type="molecule type" value="Genomic_DNA"/>
</dbReference>
<dbReference type="Pfam" id="PF01807">
    <property type="entry name" value="Zn_ribbon_DnaG"/>
    <property type="match status" value="1"/>
</dbReference>
<comment type="function">
    <text evidence="12">RNA polymerase that catalyzes the synthesis of short RNA molecules used as primers for DNA polymerase during DNA replication.</text>
</comment>
<dbReference type="EC" id="2.7.7.101" evidence="12"/>
<dbReference type="InterPro" id="IPR002694">
    <property type="entry name" value="Znf_CHC2"/>
</dbReference>
<dbReference type="FunFam" id="3.90.980.10:FF:000001">
    <property type="entry name" value="DNA primase"/>
    <property type="match status" value="1"/>
</dbReference>
<dbReference type="GO" id="GO:1990077">
    <property type="term" value="C:primosome complex"/>
    <property type="evidence" value="ECO:0007669"/>
    <property type="project" value="UniProtKB-KW"/>
</dbReference>
<evidence type="ECO:0000256" key="9">
    <source>
        <dbReference type="ARBA" id="ARBA00022842"/>
    </source>
</evidence>
<keyword evidence="8 12" id="KW-0862">Zinc</keyword>
<evidence type="ECO:0000259" key="14">
    <source>
        <dbReference type="PROSITE" id="PS50880"/>
    </source>
</evidence>
<evidence type="ECO:0000256" key="8">
    <source>
        <dbReference type="ARBA" id="ARBA00022833"/>
    </source>
</evidence>
<dbReference type="SUPFAM" id="SSF56731">
    <property type="entry name" value="DNA primase core"/>
    <property type="match status" value="1"/>
</dbReference>
<accession>A0A511FE30</accession>
<proteinExistence type="inferred from homology"/>
<dbReference type="PANTHER" id="PTHR30313:SF2">
    <property type="entry name" value="DNA PRIMASE"/>
    <property type="match status" value="1"/>
</dbReference>